<dbReference type="PANTHER" id="PTHR43327:SF10">
    <property type="entry name" value="STOMATIN-LIKE PROTEIN 2, MITOCHONDRIAL"/>
    <property type="match status" value="1"/>
</dbReference>
<comment type="subcellular location">
    <subcellularLocation>
        <location evidence="1">Membrane</location>
        <topology evidence="1">Single-pass membrane protein</topology>
    </subcellularLocation>
</comment>
<evidence type="ECO:0000256" key="3">
    <source>
        <dbReference type="ARBA" id="ARBA00022692"/>
    </source>
</evidence>
<dbReference type="Gene3D" id="3.30.479.30">
    <property type="entry name" value="Band 7 domain"/>
    <property type="match status" value="1"/>
</dbReference>
<dbReference type="GO" id="GO:0005886">
    <property type="term" value="C:plasma membrane"/>
    <property type="evidence" value="ECO:0007669"/>
    <property type="project" value="UniProtKB-ARBA"/>
</dbReference>
<protein>
    <submittedName>
        <fullName evidence="8">Paraslipin</fullName>
    </submittedName>
</protein>
<accession>A0A511NB33</accession>
<keyword evidence="9" id="KW-1185">Reference proteome</keyword>
<dbReference type="SMART" id="SM00244">
    <property type="entry name" value="PHB"/>
    <property type="match status" value="1"/>
</dbReference>
<evidence type="ECO:0000256" key="4">
    <source>
        <dbReference type="ARBA" id="ARBA00022989"/>
    </source>
</evidence>
<proteinExistence type="inferred from homology"/>
<dbReference type="OrthoDB" id="9809197at2"/>
<sequence>MEITVFTIVVVVLAIIIVMRGVVIVPQGYQYTVERFGKYVKTLEPGFSVLIPVMEQVGRRVNMMEQVLDVPSQEVITRDNALVRVDGVVFYQVLNAAKASYEVSGLKPAIMALTQTNIRTVMGSLDLDELLSKRDEINARLLAVVDEATEPWGVKVTRIEIKDITPPADLVESMGRQMKAERDKRALILEAEGAKQSAVLRAEGQRQAAILEAEGQRQAQILAAEASKQAAFLAAEARERQAEAEARATGLVSEAIAKGSVQAINYFVATRYTEALEKMASANNHKVILMPLEASNVIGALGGIAQIAQDTFRKE</sequence>
<feature type="domain" description="Band 7" evidence="7">
    <location>
        <begin position="20"/>
        <end position="178"/>
    </location>
</feature>
<dbReference type="GO" id="GO:0098552">
    <property type="term" value="C:side of membrane"/>
    <property type="evidence" value="ECO:0007669"/>
    <property type="project" value="UniProtKB-ARBA"/>
</dbReference>
<dbReference type="RefSeq" id="WP_146890871.1">
    <property type="nucleotide sequence ID" value="NZ_BJXB01000042.1"/>
</dbReference>
<dbReference type="InterPro" id="IPR050710">
    <property type="entry name" value="Band7/mec-2_domain"/>
</dbReference>
<reference evidence="8 9" key="1">
    <citation type="submission" date="2019-07" db="EMBL/GenBank/DDBJ databases">
        <title>Whole genome shotgun sequence of Deinococcus cellulosilyticus NBRC 106333.</title>
        <authorList>
            <person name="Hosoyama A."/>
            <person name="Uohara A."/>
            <person name="Ohji S."/>
            <person name="Ichikawa N."/>
        </authorList>
    </citation>
    <scope>NUCLEOTIDE SEQUENCE [LARGE SCALE GENOMIC DNA]</scope>
    <source>
        <strain evidence="8 9">NBRC 106333</strain>
    </source>
</reference>
<dbReference type="SUPFAM" id="SSF117892">
    <property type="entry name" value="Band 7/SPFH domain"/>
    <property type="match status" value="1"/>
</dbReference>
<evidence type="ECO:0000256" key="1">
    <source>
        <dbReference type="ARBA" id="ARBA00004167"/>
    </source>
</evidence>
<keyword evidence="4 6" id="KW-1133">Transmembrane helix</keyword>
<dbReference type="InterPro" id="IPR001972">
    <property type="entry name" value="Stomatin_HflK_fam"/>
</dbReference>
<dbReference type="FunFam" id="3.30.479.30:FF:000004">
    <property type="entry name" value="Putative membrane protease family, stomatin"/>
    <property type="match status" value="1"/>
</dbReference>
<keyword evidence="5 6" id="KW-0472">Membrane</keyword>
<comment type="caution">
    <text evidence="8">The sequence shown here is derived from an EMBL/GenBank/DDBJ whole genome shotgun (WGS) entry which is preliminary data.</text>
</comment>
<keyword evidence="3 6" id="KW-0812">Transmembrane</keyword>
<dbReference type="InterPro" id="IPR036013">
    <property type="entry name" value="Band_7/SPFH_dom_sf"/>
</dbReference>
<dbReference type="AlphaFoldDB" id="A0A511NB33"/>
<feature type="transmembrane region" description="Helical" evidence="6">
    <location>
        <begin position="6"/>
        <end position="25"/>
    </location>
</feature>
<dbReference type="PROSITE" id="PS01270">
    <property type="entry name" value="BAND_7"/>
    <property type="match status" value="1"/>
</dbReference>
<evidence type="ECO:0000259" key="7">
    <source>
        <dbReference type="SMART" id="SM00244"/>
    </source>
</evidence>
<evidence type="ECO:0000256" key="5">
    <source>
        <dbReference type="ARBA" id="ARBA00023136"/>
    </source>
</evidence>
<dbReference type="Pfam" id="PF01145">
    <property type="entry name" value="Band_7"/>
    <property type="match status" value="1"/>
</dbReference>
<dbReference type="EMBL" id="BJXB01000042">
    <property type="protein sequence ID" value="GEM49738.1"/>
    <property type="molecule type" value="Genomic_DNA"/>
</dbReference>
<evidence type="ECO:0000313" key="8">
    <source>
        <dbReference type="EMBL" id="GEM49738.1"/>
    </source>
</evidence>
<name>A0A511NB33_DEIC1</name>
<dbReference type="PRINTS" id="PR00721">
    <property type="entry name" value="STOMATIN"/>
</dbReference>
<dbReference type="PANTHER" id="PTHR43327">
    <property type="entry name" value="STOMATIN-LIKE PROTEIN 2, MITOCHONDRIAL"/>
    <property type="match status" value="1"/>
</dbReference>
<evidence type="ECO:0000256" key="2">
    <source>
        <dbReference type="ARBA" id="ARBA00008164"/>
    </source>
</evidence>
<evidence type="ECO:0000256" key="6">
    <source>
        <dbReference type="SAM" id="Phobius"/>
    </source>
</evidence>
<comment type="similarity">
    <text evidence="2">Belongs to the band 7/mec-2 family.</text>
</comment>
<dbReference type="CDD" id="cd08829">
    <property type="entry name" value="SPFH_paraslipin"/>
    <property type="match status" value="1"/>
</dbReference>
<dbReference type="InterPro" id="IPR001107">
    <property type="entry name" value="Band_7"/>
</dbReference>
<dbReference type="InterPro" id="IPR018080">
    <property type="entry name" value="Band_7/stomatin-like_CS"/>
</dbReference>
<dbReference type="Proteomes" id="UP000321306">
    <property type="component" value="Unassembled WGS sequence"/>
</dbReference>
<gene>
    <name evidence="8" type="ORF">DC3_53730</name>
</gene>
<organism evidence="8 9">
    <name type="scientific">Deinococcus cellulosilyticus (strain DSM 18568 / NBRC 106333 / KACC 11606 / 5516J-15)</name>
    <dbReference type="NCBI Taxonomy" id="1223518"/>
    <lineage>
        <taxon>Bacteria</taxon>
        <taxon>Thermotogati</taxon>
        <taxon>Deinococcota</taxon>
        <taxon>Deinococci</taxon>
        <taxon>Deinococcales</taxon>
        <taxon>Deinococcaceae</taxon>
        <taxon>Deinococcus</taxon>
    </lineage>
</organism>
<evidence type="ECO:0000313" key="9">
    <source>
        <dbReference type="Proteomes" id="UP000321306"/>
    </source>
</evidence>